<name>A0A9D2NPN0_9FIRM</name>
<dbReference type="AlphaFoldDB" id="A0A9D2NPN0"/>
<reference evidence="2" key="2">
    <citation type="submission" date="2021-04" db="EMBL/GenBank/DDBJ databases">
        <authorList>
            <person name="Gilroy R."/>
        </authorList>
    </citation>
    <scope>NUCLEOTIDE SEQUENCE</scope>
    <source>
        <strain evidence="2">ChiW19-954</strain>
    </source>
</reference>
<evidence type="ECO:0000259" key="1">
    <source>
        <dbReference type="Pfam" id="PF01841"/>
    </source>
</evidence>
<protein>
    <recommendedName>
        <fullName evidence="1">Transglutaminase-like domain-containing protein</fullName>
    </recommendedName>
</protein>
<organism evidence="2 3">
    <name type="scientific">Candidatus Mediterraneibacter faecipullorum</name>
    <dbReference type="NCBI Taxonomy" id="2838670"/>
    <lineage>
        <taxon>Bacteria</taxon>
        <taxon>Bacillati</taxon>
        <taxon>Bacillota</taxon>
        <taxon>Clostridia</taxon>
        <taxon>Lachnospirales</taxon>
        <taxon>Lachnospiraceae</taxon>
        <taxon>Mediterraneibacter</taxon>
    </lineage>
</organism>
<comment type="caution">
    <text evidence="2">The sequence shown here is derived from an EMBL/GenBank/DDBJ whole genome shotgun (WGS) entry which is preliminary data.</text>
</comment>
<dbReference type="Gene3D" id="3.10.620.30">
    <property type="match status" value="1"/>
</dbReference>
<gene>
    <name evidence="2" type="ORF">H9758_08960</name>
</gene>
<proteinExistence type="predicted"/>
<dbReference type="InterPro" id="IPR002931">
    <property type="entry name" value="Transglutaminase-like"/>
</dbReference>
<evidence type="ECO:0000313" key="3">
    <source>
        <dbReference type="Proteomes" id="UP000823890"/>
    </source>
</evidence>
<dbReference type="SUPFAM" id="SSF54001">
    <property type="entry name" value="Cysteine proteinases"/>
    <property type="match status" value="1"/>
</dbReference>
<sequence>MARRRRKQRERRHRRTGCAAALIILVILGAGAAYGIPWIMDRFGGQVKETFSETVEKAVNTLAAEQAGFQELTVSAEEVEGSFYYEQLSSEEQLIYRELLQGVQDMEESITIHAGRDDRPEKVYEYLLYDRPEFFWSAGSSQMTVYENYTEFHPGYSCTSEERAQRQIEIDTAVSDCIAGIDPSAGEYDRIRYVYEYLVNTVNYDENAPDNQNIYSALVGKNSVCAGYSRAAQYLLNNMGIECIYVVGTAQGQEAHAWNIVNCGRNYYQMDVTFGDPVFLASESGENLPGNIIYYDYLCCTDEEIRADHTPADEVVYPSCGSDDLNYYKMNGMYYESYDPQILLGDMNDSIYERQEMFVCRFSSSEVYQQARDSVINELFPKAAQTLGSVYGLEQVKYTYIEDETHNKIMVFWNYQ</sequence>
<dbReference type="Proteomes" id="UP000823890">
    <property type="component" value="Unassembled WGS sequence"/>
</dbReference>
<feature type="domain" description="Transglutaminase-like" evidence="1">
    <location>
        <begin position="185"/>
        <end position="271"/>
    </location>
</feature>
<dbReference type="EMBL" id="DWWO01000110">
    <property type="protein sequence ID" value="HJC34704.1"/>
    <property type="molecule type" value="Genomic_DNA"/>
</dbReference>
<reference evidence="2" key="1">
    <citation type="journal article" date="2021" name="PeerJ">
        <title>Extensive microbial diversity within the chicken gut microbiome revealed by metagenomics and culture.</title>
        <authorList>
            <person name="Gilroy R."/>
            <person name="Ravi A."/>
            <person name="Getino M."/>
            <person name="Pursley I."/>
            <person name="Horton D.L."/>
            <person name="Alikhan N.F."/>
            <person name="Baker D."/>
            <person name="Gharbi K."/>
            <person name="Hall N."/>
            <person name="Watson M."/>
            <person name="Adriaenssens E.M."/>
            <person name="Foster-Nyarko E."/>
            <person name="Jarju S."/>
            <person name="Secka A."/>
            <person name="Antonio M."/>
            <person name="Oren A."/>
            <person name="Chaudhuri R.R."/>
            <person name="La Ragione R."/>
            <person name="Hildebrand F."/>
            <person name="Pallen M.J."/>
        </authorList>
    </citation>
    <scope>NUCLEOTIDE SEQUENCE</scope>
    <source>
        <strain evidence="2">ChiW19-954</strain>
    </source>
</reference>
<evidence type="ECO:0000313" key="2">
    <source>
        <dbReference type="EMBL" id="HJC34704.1"/>
    </source>
</evidence>
<dbReference type="InterPro" id="IPR038765">
    <property type="entry name" value="Papain-like_cys_pep_sf"/>
</dbReference>
<dbReference type="Pfam" id="PF01841">
    <property type="entry name" value="Transglut_core"/>
    <property type="match status" value="1"/>
</dbReference>
<accession>A0A9D2NPN0</accession>